<evidence type="ECO:0000256" key="3">
    <source>
        <dbReference type="PROSITE-ProRule" id="PRU00023"/>
    </source>
</evidence>
<dbReference type="SUPFAM" id="SSF48403">
    <property type="entry name" value="Ankyrin repeat"/>
    <property type="match status" value="1"/>
</dbReference>
<proteinExistence type="predicted"/>
<keyword evidence="1" id="KW-0677">Repeat</keyword>
<dbReference type="AlphaFoldDB" id="A0A8H3F1J5"/>
<sequence length="434" mass="47488">MFAMDTLRYYGMWHRTLRNSPLTGYTIHKTLATTSSNDSLPSTISRVVNILLQNTGQQDSYVLRRAYITTLCETAVAHMYPTEIFAATEPSFQIPEDGVRGWGKGRTDHVVLAAICLNIRPVVDAYLTTHANSQPSSYYFGFALAAAVSQGHLSMTERLLAHGLTYMGYNINHPLKCAARAGHEQLVHLLSSRNIQWRREAIYGAAQGGHLALLTSLLESPEIFEDDLMEIIRELLLCGAEYGHLNVLELGLRIGKVGHISANLKNPDITIVDLQNGAQIDNWALYKSLAEAVRGGFTTIVQMLLDLGLDINKDCTGRKEAPLEVAAEAGRAESVRSLLDRGASIEGDLGLRAVTAAAKRGWLGVVDMLCDEGIVVAGTEANWLASNPILTAMKYDQAHIIDFFLQKDVASIDRSSIDPCSGELKSNMCDIISV</sequence>
<evidence type="ECO:0000313" key="5">
    <source>
        <dbReference type="Proteomes" id="UP000664534"/>
    </source>
</evidence>
<dbReference type="EMBL" id="CAJPDT010000010">
    <property type="protein sequence ID" value="CAF9912696.1"/>
    <property type="molecule type" value="Genomic_DNA"/>
</dbReference>
<name>A0A8H3F1J5_9LECA</name>
<dbReference type="Proteomes" id="UP000664534">
    <property type="component" value="Unassembled WGS sequence"/>
</dbReference>
<keyword evidence="5" id="KW-1185">Reference proteome</keyword>
<evidence type="ECO:0000256" key="1">
    <source>
        <dbReference type="ARBA" id="ARBA00022737"/>
    </source>
</evidence>
<reference evidence="4" key="1">
    <citation type="submission" date="2021-03" db="EMBL/GenBank/DDBJ databases">
        <authorList>
            <person name="Tagirdzhanova G."/>
        </authorList>
    </citation>
    <scope>NUCLEOTIDE SEQUENCE</scope>
</reference>
<dbReference type="OrthoDB" id="194358at2759"/>
<organism evidence="4 5">
    <name type="scientific">Imshaugia aleurites</name>
    <dbReference type="NCBI Taxonomy" id="172621"/>
    <lineage>
        <taxon>Eukaryota</taxon>
        <taxon>Fungi</taxon>
        <taxon>Dikarya</taxon>
        <taxon>Ascomycota</taxon>
        <taxon>Pezizomycotina</taxon>
        <taxon>Lecanoromycetes</taxon>
        <taxon>OSLEUM clade</taxon>
        <taxon>Lecanoromycetidae</taxon>
        <taxon>Lecanorales</taxon>
        <taxon>Lecanorineae</taxon>
        <taxon>Parmeliaceae</taxon>
        <taxon>Imshaugia</taxon>
    </lineage>
</organism>
<accession>A0A8H3F1J5</accession>
<dbReference type="InterPro" id="IPR036770">
    <property type="entry name" value="Ankyrin_rpt-contain_sf"/>
</dbReference>
<evidence type="ECO:0008006" key="6">
    <source>
        <dbReference type="Google" id="ProtNLM"/>
    </source>
</evidence>
<evidence type="ECO:0000256" key="2">
    <source>
        <dbReference type="ARBA" id="ARBA00023043"/>
    </source>
</evidence>
<comment type="caution">
    <text evidence="4">The sequence shown here is derived from an EMBL/GenBank/DDBJ whole genome shotgun (WGS) entry which is preliminary data.</text>
</comment>
<dbReference type="PROSITE" id="PS50297">
    <property type="entry name" value="ANK_REP_REGION"/>
    <property type="match status" value="1"/>
</dbReference>
<dbReference type="PANTHER" id="PTHR24198">
    <property type="entry name" value="ANKYRIN REPEAT AND PROTEIN KINASE DOMAIN-CONTAINING PROTEIN"/>
    <property type="match status" value="1"/>
</dbReference>
<protein>
    <recommendedName>
        <fullName evidence="6">Ankyrin</fullName>
    </recommendedName>
</protein>
<evidence type="ECO:0000313" key="4">
    <source>
        <dbReference type="EMBL" id="CAF9912696.1"/>
    </source>
</evidence>
<dbReference type="PANTHER" id="PTHR24198:SF165">
    <property type="entry name" value="ANKYRIN REPEAT-CONTAINING PROTEIN-RELATED"/>
    <property type="match status" value="1"/>
</dbReference>
<gene>
    <name evidence="4" type="ORF">IMSHALPRED_000389</name>
</gene>
<dbReference type="PROSITE" id="PS50088">
    <property type="entry name" value="ANK_REPEAT"/>
    <property type="match status" value="1"/>
</dbReference>
<dbReference type="SMART" id="SM00248">
    <property type="entry name" value="ANK"/>
    <property type="match status" value="4"/>
</dbReference>
<keyword evidence="2 3" id="KW-0040">ANK repeat</keyword>
<dbReference type="InterPro" id="IPR002110">
    <property type="entry name" value="Ankyrin_rpt"/>
</dbReference>
<feature type="repeat" description="ANK" evidence="3">
    <location>
        <begin position="318"/>
        <end position="346"/>
    </location>
</feature>
<dbReference type="Gene3D" id="1.25.40.20">
    <property type="entry name" value="Ankyrin repeat-containing domain"/>
    <property type="match status" value="1"/>
</dbReference>